<sequence>MRDPKMIQKRGSPQKRRPSDSNEYTRPKLHHPSQYSLASAPKLNDLREQLGEEKNTNRIITPITPIAPIVTPIAPISTPMQVSTNHMDWNRTQQHTQHSQHSQSYRTPHNVPPPQSEISVSNNRYMNNHSVPIPKSGGSPSFHGDPQKLNYQSNKAPSPPNGPPVHVPNGYSHGHGAGVGGMIGTHTDVPPQPSQQPPPMMQQHQMPPLRGQNSAFSKKYYNMENAKSKDGPLQSQPPQNIPNRQIIPNGSPPLNEHGMLNPPMVSHHQPQVNGNMYNSREPQHPGYPPIQPNTGYIHSSESANSGVPPRRVSEPSMHSHLSVNAGSRNGSHGYPSTHVNGPPPPIEEHQQQLLQPQSNTSHRHSMSSPNLPNPNLLPPNTSAPTQKHSSLPNILPANQHPSRQHVSISNGLNTTPPSTSRAPTALPPIQSTPHHHHVSNTHAPHHHHHYPSEHQNHAHHGHSHHYHPVSQPPQPSSVYMSAPPLVQHHQYSGKSASPQIPPQSPVMNNPSRQPPQGPPANHYHQGPPQSGSNRMSGISTSHHHHHHHHHSTPSDPVGPPINNNPPTSNILREPLTRFLDQQSQPNGYGSSVHHHPNGVPGGHIGGPPPVQRA</sequence>
<dbReference type="EMBL" id="KI284638">
    <property type="protein sequence ID" value="ESA12726.1"/>
    <property type="molecule type" value="Genomic_DNA"/>
</dbReference>
<feature type="compositionally biased region" description="Polar residues" evidence="1">
    <location>
        <begin position="351"/>
        <end position="360"/>
    </location>
</feature>
<name>U9UAS6_RHIID</name>
<feature type="region of interest" description="Disordered" evidence="1">
    <location>
        <begin position="185"/>
        <end position="209"/>
    </location>
</feature>
<feature type="compositionally biased region" description="Basic residues" evidence="1">
    <location>
        <begin position="433"/>
        <end position="449"/>
    </location>
</feature>
<accession>U9UAS6</accession>
<reference evidence="2" key="1">
    <citation type="submission" date="2013-07" db="EMBL/GenBank/DDBJ databases">
        <title>The genome of an arbuscular mycorrhizal fungus provides insights into the evolution of the oldest plant symbiosis.</title>
        <authorList>
            <consortium name="DOE Joint Genome Institute"/>
            <person name="Tisserant E."/>
            <person name="Malbreil M."/>
            <person name="Kuo A."/>
            <person name="Kohler A."/>
            <person name="Symeonidi A."/>
            <person name="Balestrini R."/>
            <person name="Charron P."/>
            <person name="Duensing N."/>
            <person name="Frei-dit-Frey N."/>
            <person name="Gianinazzi-Pearson V."/>
            <person name="Gilbert B."/>
            <person name="Handa Y."/>
            <person name="Hijri M."/>
            <person name="Kaul R."/>
            <person name="Kawaguchi M."/>
            <person name="Krajinski F."/>
            <person name="Lammers P."/>
            <person name="Lapierre D."/>
            <person name="Masclaux F.G."/>
            <person name="Murat C."/>
            <person name="Morin E."/>
            <person name="Ndikumana S."/>
            <person name="Pagni M."/>
            <person name="Petitpierre D."/>
            <person name="Requena N."/>
            <person name="Rosikiewicz P."/>
            <person name="Riley R."/>
            <person name="Saito K."/>
            <person name="San Clemente H."/>
            <person name="Shapiro H."/>
            <person name="van Tuinen D."/>
            <person name="Becard G."/>
            <person name="Bonfante P."/>
            <person name="Paszkowski U."/>
            <person name="Shachar-Hill Y."/>
            <person name="Young J.P."/>
            <person name="Sanders I.R."/>
            <person name="Henrissat B."/>
            <person name="Rensing S.A."/>
            <person name="Grigoriev I.V."/>
            <person name="Corradi N."/>
            <person name="Roux C."/>
            <person name="Martin F."/>
        </authorList>
    </citation>
    <scope>NUCLEOTIDE SEQUENCE</scope>
    <source>
        <strain evidence="2">DAOM 197198</strain>
    </source>
</reference>
<feature type="compositionally biased region" description="Polar residues" evidence="1">
    <location>
        <begin position="292"/>
        <end position="305"/>
    </location>
</feature>
<proteinExistence type="predicted"/>
<feature type="compositionally biased region" description="Basic residues" evidence="1">
    <location>
        <begin position="457"/>
        <end position="467"/>
    </location>
</feature>
<evidence type="ECO:0000313" key="2">
    <source>
        <dbReference type="EMBL" id="ESA12726.1"/>
    </source>
</evidence>
<feature type="region of interest" description="Disordered" evidence="1">
    <location>
        <begin position="91"/>
        <end position="166"/>
    </location>
</feature>
<evidence type="ECO:0000256" key="1">
    <source>
        <dbReference type="SAM" id="MobiDB-lite"/>
    </source>
</evidence>
<feature type="compositionally biased region" description="Basic and acidic residues" evidence="1">
    <location>
        <begin position="17"/>
        <end position="26"/>
    </location>
</feature>
<feature type="compositionally biased region" description="Polar residues" evidence="1">
    <location>
        <begin position="579"/>
        <end position="589"/>
    </location>
</feature>
<feature type="region of interest" description="Disordered" evidence="1">
    <location>
        <begin position="1"/>
        <end position="46"/>
    </location>
</feature>
<feature type="compositionally biased region" description="Pro residues" evidence="1">
    <location>
        <begin position="157"/>
        <end position="166"/>
    </location>
</feature>
<dbReference type="VEuPathDB" id="FungiDB:RhiirFUN_014299"/>
<feature type="compositionally biased region" description="Polar residues" evidence="1">
    <location>
        <begin position="399"/>
        <end position="413"/>
    </location>
</feature>
<feature type="compositionally biased region" description="Polar residues" evidence="1">
    <location>
        <begin position="489"/>
        <end position="498"/>
    </location>
</feature>
<feature type="non-terminal residue" evidence="2">
    <location>
        <position position="613"/>
    </location>
</feature>
<gene>
    <name evidence="2" type="ORF">GLOINDRAFT_347227</name>
</gene>
<feature type="compositionally biased region" description="Polar residues" evidence="1">
    <location>
        <begin position="527"/>
        <end position="540"/>
    </location>
</feature>
<dbReference type="AlphaFoldDB" id="U9UAS6"/>
<feature type="compositionally biased region" description="Pro residues" evidence="1">
    <location>
        <begin position="190"/>
        <end position="200"/>
    </location>
</feature>
<feature type="compositionally biased region" description="Polar residues" evidence="1">
    <location>
        <begin position="319"/>
        <end position="330"/>
    </location>
</feature>
<protein>
    <submittedName>
        <fullName evidence="2">Uncharacterized protein</fullName>
    </submittedName>
</protein>
<feature type="compositionally biased region" description="Polar residues" evidence="1">
    <location>
        <begin position="270"/>
        <end position="280"/>
    </location>
</feature>
<feature type="compositionally biased region" description="Basic residues" evidence="1">
    <location>
        <begin position="541"/>
        <end position="551"/>
    </location>
</feature>
<organism evidence="2">
    <name type="scientific">Rhizophagus irregularis (strain DAOM 181602 / DAOM 197198 / MUCL 43194)</name>
    <name type="common">Arbuscular mycorrhizal fungus</name>
    <name type="synonym">Glomus intraradices</name>
    <dbReference type="NCBI Taxonomy" id="747089"/>
    <lineage>
        <taxon>Eukaryota</taxon>
        <taxon>Fungi</taxon>
        <taxon>Fungi incertae sedis</taxon>
        <taxon>Mucoromycota</taxon>
        <taxon>Glomeromycotina</taxon>
        <taxon>Glomeromycetes</taxon>
        <taxon>Glomerales</taxon>
        <taxon>Glomeraceae</taxon>
        <taxon>Rhizophagus</taxon>
    </lineage>
</organism>
<feature type="compositionally biased region" description="Low complexity" evidence="1">
    <location>
        <begin position="414"/>
        <end position="428"/>
    </location>
</feature>
<feature type="compositionally biased region" description="Low complexity" evidence="1">
    <location>
        <begin position="92"/>
        <end position="104"/>
    </location>
</feature>
<dbReference type="HOGENOM" id="CLU_445914_0_0_1"/>
<feature type="compositionally biased region" description="Polar residues" evidence="1">
    <location>
        <begin position="382"/>
        <end position="392"/>
    </location>
</feature>
<feature type="region of interest" description="Disordered" evidence="1">
    <location>
        <begin position="270"/>
        <end position="613"/>
    </location>
</feature>
<feature type="compositionally biased region" description="Polar residues" evidence="1">
    <location>
        <begin position="116"/>
        <end position="130"/>
    </location>
</feature>